<accession>A0A838LA69</accession>
<feature type="region of interest" description="Disordered" evidence="1">
    <location>
        <begin position="83"/>
        <end position="104"/>
    </location>
</feature>
<reference evidence="3 4" key="1">
    <citation type="submission" date="2020-07" db="EMBL/GenBank/DDBJ databases">
        <authorList>
            <person name="Sun Q."/>
        </authorList>
    </citation>
    <scope>NUCLEOTIDE SEQUENCE [LARGE SCALE GENOMIC DNA]</scope>
    <source>
        <strain evidence="3 4">CGMCC 1.13654</strain>
    </source>
</reference>
<keyword evidence="4" id="KW-1185">Reference proteome</keyword>
<sequence>MRALIAIAVAVLPMPAVAQTMEDAHNNLFADHSPSGSNGAHRIGARIDNQAGRSAPAPMSSAPLVQPANSGIRVYQPHSLNDVARDWAKAHPKELPNHRKPDPQ</sequence>
<feature type="region of interest" description="Disordered" evidence="1">
    <location>
        <begin position="28"/>
        <end position="65"/>
    </location>
</feature>
<dbReference type="AlphaFoldDB" id="A0A838LA69"/>
<evidence type="ECO:0000256" key="1">
    <source>
        <dbReference type="SAM" id="MobiDB-lite"/>
    </source>
</evidence>
<comment type="caution">
    <text evidence="3">The sequence shown here is derived from an EMBL/GenBank/DDBJ whole genome shotgun (WGS) entry which is preliminary data.</text>
</comment>
<feature type="signal peptide" evidence="2">
    <location>
        <begin position="1"/>
        <end position="18"/>
    </location>
</feature>
<dbReference type="Proteomes" id="UP000570166">
    <property type="component" value="Unassembled WGS sequence"/>
</dbReference>
<evidence type="ECO:0000256" key="2">
    <source>
        <dbReference type="SAM" id="SignalP"/>
    </source>
</evidence>
<evidence type="ECO:0000313" key="3">
    <source>
        <dbReference type="EMBL" id="MBA2935006.1"/>
    </source>
</evidence>
<name>A0A838LA69_9SPHN</name>
<proteinExistence type="predicted"/>
<organism evidence="3 4">
    <name type="scientific">Sphingomonas chungangi</name>
    <dbReference type="NCBI Taxonomy" id="2683589"/>
    <lineage>
        <taxon>Bacteria</taxon>
        <taxon>Pseudomonadati</taxon>
        <taxon>Pseudomonadota</taxon>
        <taxon>Alphaproteobacteria</taxon>
        <taxon>Sphingomonadales</taxon>
        <taxon>Sphingomonadaceae</taxon>
        <taxon>Sphingomonas</taxon>
    </lineage>
</organism>
<dbReference type="EMBL" id="JACEIB010000008">
    <property type="protein sequence ID" value="MBA2935006.1"/>
    <property type="molecule type" value="Genomic_DNA"/>
</dbReference>
<dbReference type="RefSeq" id="WP_160362650.1">
    <property type="nucleotide sequence ID" value="NZ_JACEIB010000008.1"/>
</dbReference>
<keyword evidence="2" id="KW-0732">Signal</keyword>
<evidence type="ECO:0000313" key="4">
    <source>
        <dbReference type="Proteomes" id="UP000570166"/>
    </source>
</evidence>
<protein>
    <submittedName>
        <fullName evidence="3">Uncharacterized protein</fullName>
    </submittedName>
</protein>
<gene>
    <name evidence="3" type="ORF">HZF05_12950</name>
</gene>
<feature type="chain" id="PRO_5032862876" evidence="2">
    <location>
        <begin position="19"/>
        <end position="104"/>
    </location>
</feature>